<keyword evidence="1" id="KW-0812">Transmembrane</keyword>
<feature type="transmembrane region" description="Helical" evidence="1">
    <location>
        <begin position="115"/>
        <end position="134"/>
    </location>
</feature>
<name>A0A8H7CZF1_9AGAR</name>
<dbReference type="AlphaFoldDB" id="A0A8H7CZF1"/>
<dbReference type="Proteomes" id="UP000620124">
    <property type="component" value="Unassembled WGS sequence"/>
</dbReference>
<dbReference type="PANTHER" id="PTHR40465:SF1">
    <property type="entry name" value="DUF6534 DOMAIN-CONTAINING PROTEIN"/>
    <property type="match status" value="1"/>
</dbReference>
<evidence type="ECO:0000259" key="2">
    <source>
        <dbReference type="Pfam" id="PF20152"/>
    </source>
</evidence>
<keyword evidence="1" id="KW-0472">Membrane</keyword>
<organism evidence="3 4">
    <name type="scientific">Mycena venus</name>
    <dbReference type="NCBI Taxonomy" id="2733690"/>
    <lineage>
        <taxon>Eukaryota</taxon>
        <taxon>Fungi</taxon>
        <taxon>Dikarya</taxon>
        <taxon>Basidiomycota</taxon>
        <taxon>Agaricomycotina</taxon>
        <taxon>Agaricomycetes</taxon>
        <taxon>Agaricomycetidae</taxon>
        <taxon>Agaricales</taxon>
        <taxon>Marasmiineae</taxon>
        <taxon>Mycenaceae</taxon>
        <taxon>Mycena</taxon>
    </lineage>
</organism>
<proteinExistence type="predicted"/>
<feature type="transmembrane region" description="Helical" evidence="1">
    <location>
        <begin position="81"/>
        <end position="103"/>
    </location>
</feature>
<accession>A0A8H7CZF1</accession>
<gene>
    <name evidence="3" type="ORF">MVEN_01067300</name>
</gene>
<feature type="transmembrane region" description="Helical" evidence="1">
    <location>
        <begin position="140"/>
        <end position="159"/>
    </location>
</feature>
<reference evidence="3" key="1">
    <citation type="submission" date="2020-05" db="EMBL/GenBank/DDBJ databases">
        <title>Mycena genomes resolve the evolution of fungal bioluminescence.</title>
        <authorList>
            <person name="Tsai I.J."/>
        </authorList>
    </citation>
    <scope>NUCLEOTIDE SEQUENCE</scope>
    <source>
        <strain evidence="3">CCC161011</strain>
    </source>
</reference>
<dbReference type="EMBL" id="JACAZI010000008">
    <property type="protein sequence ID" value="KAF7353817.1"/>
    <property type="molecule type" value="Genomic_DNA"/>
</dbReference>
<evidence type="ECO:0000313" key="4">
    <source>
        <dbReference type="Proteomes" id="UP000620124"/>
    </source>
</evidence>
<comment type="caution">
    <text evidence="3">The sequence shown here is derived from an EMBL/GenBank/DDBJ whole genome shotgun (WGS) entry which is preliminary data.</text>
</comment>
<evidence type="ECO:0000256" key="1">
    <source>
        <dbReference type="SAM" id="Phobius"/>
    </source>
</evidence>
<keyword evidence="1" id="KW-1133">Transmembrane helix</keyword>
<dbReference type="PANTHER" id="PTHR40465">
    <property type="entry name" value="CHROMOSOME 1, WHOLE GENOME SHOTGUN SEQUENCE"/>
    <property type="match status" value="1"/>
</dbReference>
<protein>
    <recommendedName>
        <fullName evidence="2">DUF6534 domain-containing protein</fullName>
    </recommendedName>
</protein>
<feature type="transmembrane region" description="Helical" evidence="1">
    <location>
        <begin position="179"/>
        <end position="202"/>
    </location>
</feature>
<dbReference type="OrthoDB" id="2953893at2759"/>
<feature type="domain" description="DUF6534" evidence="2">
    <location>
        <begin position="145"/>
        <end position="234"/>
    </location>
</feature>
<evidence type="ECO:0000313" key="3">
    <source>
        <dbReference type="EMBL" id="KAF7353817.1"/>
    </source>
</evidence>
<keyword evidence="4" id="KW-1185">Reference proteome</keyword>
<dbReference type="InterPro" id="IPR045339">
    <property type="entry name" value="DUF6534"/>
</dbReference>
<feature type="transmembrane region" description="Helical" evidence="1">
    <location>
        <begin position="6"/>
        <end position="32"/>
    </location>
</feature>
<dbReference type="Pfam" id="PF20152">
    <property type="entry name" value="DUF6534"/>
    <property type="match status" value="1"/>
</dbReference>
<feature type="transmembrane region" description="Helical" evidence="1">
    <location>
        <begin position="44"/>
        <end position="61"/>
    </location>
</feature>
<sequence length="290" mass="32435">MSATPLTLPMFIGMFLNWGLFGILLVQVYIYFSVFSKDRTWWKALVVLIVFLEVVETFSSTKDMIQIFGTGWGNMNTLDDVGWAWFSVPVMGAIIAFVCQSFYGWRIYIIGQSPFFFALVLLVSLVQLAAGIWTGATATWLATTSLADLLIVFGTMFYLRRSTDPEFTSKRTNSLISRLIMLTAETGVVCALCALVDLVLFAKLKGTNWHLSVCIELSKIYSNSILLIFNSRAHMGHGCNTDDYSVNLSNSTFRTGSFRTRVPTVASQIEIGVHVSNDHYRDSLGKKMDV</sequence>